<evidence type="ECO:0000313" key="2">
    <source>
        <dbReference type="EMBL" id="NNH72956.1"/>
    </source>
</evidence>
<protein>
    <submittedName>
        <fullName evidence="2">Uncharacterized protein</fullName>
    </submittedName>
</protein>
<dbReference type="Proteomes" id="UP000586827">
    <property type="component" value="Unassembled WGS sequence"/>
</dbReference>
<keyword evidence="3" id="KW-1185">Reference proteome</keyword>
<comment type="caution">
    <text evidence="2">The sequence shown here is derived from an EMBL/GenBank/DDBJ whole genome shotgun (WGS) entry which is preliminary data.</text>
</comment>
<dbReference type="RefSeq" id="WP_067523525.1">
    <property type="nucleotide sequence ID" value="NZ_JABELX010000009.1"/>
</dbReference>
<gene>
    <name evidence="2" type="ORF">HLB23_24370</name>
</gene>
<keyword evidence="1" id="KW-0812">Transmembrane</keyword>
<evidence type="ECO:0000313" key="3">
    <source>
        <dbReference type="Proteomes" id="UP000586827"/>
    </source>
</evidence>
<feature type="transmembrane region" description="Helical" evidence="1">
    <location>
        <begin position="427"/>
        <end position="457"/>
    </location>
</feature>
<sequence length="524" mass="57073">MSRVSPWWTGQIGQANAINDIDGQLAAERAARHREASRLASEQAKVAQHLEQVGSRIDSVTDQISTVLEWTELRFQLLEFDEYQARKEIRKAFRTLAQNGPAVVAEVDDVPGYWMPPAALAVLPLILRERHPAAVPARRRGANPFEDVRFGLESARQRDAVRAELFNLAVGVCFDQPAFIDAAVPRLLSEPVGLGQTAAGHVAHGWRTLWKHAALGRFGPAAAEQLSGRLAALFDPAAVGEEELQAWDRAIEVFGSDGKTAPTKAETFTALRAHFAVEPDHTEALAALDDTSWRTYLQELIEEPSPAERPLVRAMEDLHLPAEQARLSAPSWGQAAGTLVTLVRSDLFDPDTPIPLRRLAFQLSAPLLRSRLAGVLVAPAPVVTAITYRTATVEVTSEGHDTEQLAAVERAIAVGYADSPSKTVGTIVFTGLTALALVMVVFGQWFVAVLFALGALIPVGKYRSDRNTAQYEAARRDQQLAEFRSALAQARAANAAQQRRLAEQYQADREALAHLIASLPADRG</sequence>
<keyword evidence="1" id="KW-0472">Membrane</keyword>
<dbReference type="AlphaFoldDB" id="A0A849C5K2"/>
<reference evidence="2 3" key="1">
    <citation type="submission" date="2020-05" db="EMBL/GenBank/DDBJ databases">
        <title>MicrobeNet Type strains.</title>
        <authorList>
            <person name="Nicholson A.C."/>
        </authorList>
    </citation>
    <scope>NUCLEOTIDE SEQUENCE [LARGE SCALE GENOMIC DNA]</scope>
    <source>
        <strain evidence="2 3">JCM 3224</strain>
    </source>
</reference>
<proteinExistence type="predicted"/>
<dbReference type="EMBL" id="JABELX010000009">
    <property type="protein sequence ID" value="NNH72956.1"/>
    <property type="molecule type" value="Genomic_DNA"/>
</dbReference>
<organism evidence="2 3">
    <name type="scientific">Nocardia uniformis</name>
    <dbReference type="NCBI Taxonomy" id="53432"/>
    <lineage>
        <taxon>Bacteria</taxon>
        <taxon>Bacillati</taxon>
        <taxon>Actinomycetota</taxon>
        <taxon>Actinomycetes</taxon>
        <taxon>Mycobacteriales</taxon>
        <taxon>Nocardiaceae</taxon>
        <taxon>Nocardia</taxon>
    </lineage>
</organism>
<evidence type="ECO:0000256" key="1">
    <source>
        <dbReference type="SAM" id="Phobius"/>
    </source>
</evidence>
<name>A0A849C5K2_9NOCA</name>
<keyword evidence="1" id="KW-1133">Transmembrane helix</keyword>
<accession>A0A849C5K2</accession>